<dbReference type="SUPFAM" id="SSF56784">
    <property type="entry name" value="HAD-like"/>
    <property type="match status" value="1"/>
</dbReference>
<dbReference type="GO" id="GO:0016791">
    <property type="term" value="F:phosphatase activity"/>
    <property type="evidence" value="ECO:0007669"/>
    <property type="project" value="UniProtKB-ARBA"/>
</dbReference>
<comment type="caution">
    <text evidence="1">The sequence shown here is derived from an EMBL/GenBank/DDBJ whole genome shotgun (WGS) entry which is preliminary data.</text>
</comment>
<dbReference type="InterPro" id="IPR036412">
    <property type="entry name" value="HAD-like_sf"/>
</dbReference>
<name>A0A9D2S7L1_9FIRM</name>
<evidence type="ECO:0000313" key="1">
    <source>
        <dbReference type="EMBL" id="HJB59622.1"/>
    </source>
</evidence>
<protein>
    <submittedName>
        <fullName evidence="1">Cof-type HAD-IIB family hydrolase</fullName>
    </submittedName>
</protein>
<dbReference type="Proteomes" id="UP000824211">
    <property type="component" value="Unassembled WGS sequence"/>
</dbReference>
<dbReference type="NCBIfam" id="TIGR00099">
    <property type="entry name" value="Cof-subfamily"/>
    <property type="match status" value="1"/>
</dbReference>
<reference evidence="1" key="1">
    <citation type="journal article" date="2021" name="PeerJ">
        <title>Extensive microbial diversity within the chicken gut microbiome revealed by metagenomics and culture.</title>
        <authorList>
            <person name="Gilroy R."/>
            <person name="Ravi A."/>
            <person name="Getino M."/>
            <person name="Pursley I."/>
            <person name="Horton D.L."/>
            <person name="Alikhan N.F."/>
            <person name="Baker D."/>
            <person name="Gharbi K."/>
            <person name="Hall N."/>
            <person name="Watson M."/>
            <person name="Adriaenssens E.M."/>
            <person name="Foster-Nyarko E."/>
            <person name="Jarju S."/>
            <person name="Secka A."/>
            <person name="Antonio M."/>
            <person name="Oren A."/>
            <person name="Chaudhuri R.R."/>
            <person name="La Ragione R."/>
            <person name="Hildebrand F."/>
            <person name="Pallen M.J."/>
        </authorList>
    </citation>
    <scope>NUCLEOTIDE SEQUENCE</scope>
    <source>
        <strain evidence="1">ChiHjej9B8-13557</strain>
    </source>
</reference>
<sequence length="285" mass="30912">MSNGSKILFIDVDGTLVDYQGRLPDSAVRAIRAARAAGHRVYICTGRSRAEVYPPLWEIGLDGMIGGNGSYVEDHGQVVMHQLITPAQARRIVDWLHSRRLEFYLESNSGLYASEGFETAALPAMQEYGRRKGRPGQKSVRQAFPDMIFGCTGDALYRDDLNKVSYLLGSYQDYLDTAAQFPDMQNGTWGGAGETALFGDIGVKDITKANAIEHLLAHLGAEREDTIAFGDAKVDIPMLEYCGYGVAMGSGGEEIKAMADLVTDGVEEDGLYNAFVKLGLIPAGA</sequence>
<evidence type="ECO:0000313" key="2">
    <source>
        <dbReference type="Proteomes" id="UP000824211"/>
    </source>
</evidence>
<keyword evidence="1" id="KW-0378">Hydrolase</keyword>
<dbReference type="SFLD" id="SFLDS00003">
    <property type="entry name" value="Haloacid_Dehalogenase"/>
    <property type="match status" value="1"/>
</dbReference>
<dbReference type="GO" id="GO:0005829">
    <property type="term" value="C:cytosol"/>
    <property type="evidence" value="ECO:0007669"/>
    <property type="project" value="TreeGrafter"/>
</dbReference>
<dbReference type="SFLD" id="SFLDG01140">
    <property type="entry name" value="C2.B:_Phosphomannomutase_and_P"/>
    <property type="match status" value="1"/>
</dbReference>
<reference evidence="1" key="2">
    <citation type="submission" date="2021-04" db="EMBL/GenBank/DDBJ databases">
        <authorList>
            <person name="Gilroy R."/>
        </authorList>
    </citation>
    <scope>NUCLEOTIDE SEQUENCE</scope>
    <source>
        <strain evidence="1">ChiHjej9B8-13557</strain>
    </source>
</reference>
<dbReference type="Gene3D" id="3.30.1240.10">
    <property type="match status" value="1"/>
</dbReference>
<dbReference type="Gene3D" id="3.40.50.1000">
    <property type="entry name" value="HAD superfamily/HAD-like"/>
    <property type="match status" value="1"/>
</dbReference>
<dbReference type="AlphaFoldDB" id="A0A9D2S7L1"/>
<dbReference type="PANTHER" id="PTHR10000">
    <property type="entry name" value="PHOSPHOSERINE PHOSPHATASE"/>
    <property type="match status" value="1"/>
</dbReference>
<accession>A0A9D2S7L1</accession>
<dbReference type="Pfam" id="PF08282">
    <property type="entry name" value="Hydrolase_3"/>
    <property type="match status" value="1"/>
</dbReference>
<dbReference type="EMBL" id="DWXX01000149">
    <property type="protein sequence ID" value="HJB59622.1"/>
    <property type="molecule type" value="Genomic_DNA"/>
</dbReference>
<dbReference type="GO" id="GO:0000287">
    <property type="term" value="F:magnesium ion binding"/>
    <property type="evidence" value="ECO:0007669"/>
    <property type="project" value="TreeGrafter"/>
</dbReference>
<dbReference type="PANTHER" id="PTHR10000:SF25">
    <property type="entry name" value="PHOSPHATASE YKRA-RELATED"/>
    <property type="match status" value="1"/>
</dbReference>
<dbReference type="InterPro" id="IPR023214">
    <property type="entry name" value="HAD_sf"/>
</dbReference>
<dbReference type="InterPro" id="IPR006379">
    <property type="entry name" value="HAD-SF_hydro_IIB"/>
</dbReference>
<gene>
    <name evidence="1" type="ORF">H9771_08245</name>
</gene>
<dbReference type="NCBIfam" id="TIGR01484">
    <property type="entry name" value="HAD-SF-IIB"/>
    <property type="match status" value="1"/>
</dbReference>
<proteinExistence type="predicted"/>
<organism evidence="1 2">
    <name type="scientific">Candidatus Faecalibacterium faecipullorum</name>
    <dbReference type="NCBI Taxonomy" id="2838578"/>
    <lineage>
        <taxon>Bacteria</taxon>
        <taxon>Bacillati</taxon>
        <taxon>Bacillota</taxon>
        <taxon>Clostridia</taxon>
        <taxon>Eubacteriales</taxon>
        <taxon>Oscillospiraceae</taxon>
        <taxon>Faecalibacterium</taxon>
    </lineage>
</organism>
<dbReference type="InterPro" id="IPR000150">
    <property type="entry name" value="Cof"/>
</dbReference>